<sequence>MTLTLFQVLALRKSYIPKLTSKLEIRNCFKVTVSSQSILELSSLRSIYMYNISNLVLQEEAFSWGSTELMDVYTNLGINITIENATMEVVPSYAFKGQLHSIYLKNAKIGLVQSFAFSKLAGSERISLENCDIRTVEQQAMKKFLLDFFEVQGGTIGALPSYSVIDVTVRKIVKLEKVLLQGIRSQAFRIHAPQQMRIENCFVVSADPDAFKVSTNGPVFISDNVFSYLGMGVFAGIHVDHKFQFHSGKQELVFENNTLIDFANGALTFNTSGFRPVIDRIVIKKQCSCSDVNAWTSKLVHYTTSAQPPTNMAKLMWCFKGKTDTVAGDYYAKKCTSTSATVYIVIGAVAVALVLAVALCVLAYFLCRRRAKRYMNVPTDTNCNRHSACSGGSNHIMVVPEGKTYRETELHVIVERAEPITEFKLEPVRSELVPKT</sequence>
<dbReference type="Proteomes" id="UP001558652">
    <property type="component" value="Unassembled WGS sequence"/>
</dbReference>
<keyword evidence="1" id="KW-0812">Transmembrane</keyword>
<dbReference type="AlphaFoldDB" id="A0ABD0YWR2"/>
<feature type="transmembrane region" description="Helical" evidence="1">
    <location>
        <begin position="342"/>
        <end position="366"/>
    </location>
</feature>
<organism evidence="2 3">
    <name type="scientific">Ranatra chinensis</name>
    <dbReference type="NCBI Taxonomy" id="642074"/>
    <lineage>
        <taxon>Eukaryota</taxon>
        <taxon>Metazoa</taxon>
        <taxon>Ecdysozoa</taxon>
        <taxon>Arthropoda</taxon>
        <taxon>Hexapoda</taxon>
        <taxon>Insecta</taxon>
        <taxon>Pterygota</taxon>
        <taxon>Neoptera</taxon>
        <taxon>Paraneoptera</taxon>
        <taxon>Hemiptera</taxon>
        <taxon>Heteroptera</taxon>
        <taxon>Panheteroptera</taxon>
        <taxon>Nepomorpha</taxon>
        <taxon>Nepidae</taxon>
        <taxon>Ranatrinae</taxon>
        <taxon>Ranatra</taxon>
    </lineage>
</organism>
<dbReference type="Gene3D" id="3.80.10.10">
    <property type="entry name" value="Ribonuclease Inhibitor"/>
    <property type="match status" value="1"/>
</dbReference>
<dbReference type="InterPro" id="IPR032675">
    <property type="entry name" value="LRR_dom_sf"/>
</dbReference>
<evidence type="ECO:0000313" key="3">
    <source>
        <dbReference type="Proteomes" id="UP001558652"/>
    </source>
</evidence>
<keyword evidence="3" id="KW-1185">Reference proteome</keyword>
<name>A0ABD0YWR2_9HEMI</name>
<comment type="caution">
    <text evidence="2">The sequence shown here is derived from an EMBL/GenBank/DDBJ whole genome shotgun (WGS) entry which is preliminary data.</text>
</comment>
<dbReference type="EMBL" id="JBFDAA010000007">
    <property type="protein sequence ID" value="KAL1131017.1"/>
    <property type="molecule type" value="Genomic_DNA"/>
</dbReference>
<keyword evidence="1" id="KW-0472">Membrane</keyword>
<protein>
    <submittedName>
        <fullName evidence="2">Uncharacterized protein</fullName>
    </submittedName>
</protein>
<evidence type="ECO:0000313" key="2">
    <source>
        <dbReference type="EMBL" id="KAL1131017.1"/>
    </source>
</evidence>
<reference evidence="2 3" key="1">
    <citation type="submission" date="2024-07" db="EMBL/GenBank/DDBJ databases">
        <title>Chromosome-level genome assembly of the water stick insect Ranatra chinensis (Heteroptera: Nepidae).</title>
        <authorList>
            <person name="Liu X."/>
        </authorList>
    </citation>
    <scope>NUCLEOTIDE SEQUENCE [LARGE SCALE GENOMIC DNA]</scope>
    <source>
        <strain evidence="2">Cailab_2021Rc</strain>
        <tissue evidence="2">Muscle</tissue>
    </source>
</reference>
<gene>
    <name evidence="2" type="ORF">AAG570_012255</name>
</gene>
<dbReference type="SUPFAM" id="SSF52058">
    <property type="entry name" value="L domain-like"/>
    <property type="match status" value="1"/>
</dbReference>
<keyword evidence="1" id="KW-1133">Transmembrane helix</keyword>
<accession>A0ABD0YWR2</accession>
<proteinExistence type="predicted"/>
<evidence type="ECO:0000256" key="1">
    <source>
        <dbReference type="SAM" id="Phobius"/>
    </source>
</evidence>